<reference evidence="1 2" key="2">
    <citation type="submission" date="2018-11" db="EMBL/GenBank/DDBJ databases">
        <authorList>
            <consortium name="Pathogen Informatics"/>
        </authorList>
    </citation>
    <scope>NUCLEOTIDE SEQUENCE [LARGE SCALE GENOMIC DNA]</scope>
</reference>
<organism evidence="3">
    <name type="scientific">Onchocerca flexuosa</name>
    <dbReference type="NCBI Taxonomy" id="387005"/>
    <lineage>
        <taxon>Eukaryota</taxon>
        <taxon>Metazoa</taxon>
        <taxon>Ecdysozoa</taxon>
        <taxon>Nematoda</taxon>
        <taxon>Chromadorea</taxon>
        <taxon>Rhabditida</taxon>
        <taxon>Spirurina</taxon>
        <taxon>Spiruromorpha</taxon>
        <taxon>Filarioidea</taxon>
        <taxon>Onchocercidae</taxon>
        <taxon>Onchocerca</taxon>
    </lineage>
</organism>
<sequence length="94" mass="10383">MTMKEDKDTMKKVLLRRRSDPSANHIGAVDTIVAAELPWGSLKVVSTTGIDFASPPGHFAVKSLLQELFIIFDRRIHSIEDGDIVCISAYSLPN</sequence>
<name>A0A183HQ91_9BILA</name>
<proteinExistence type="predicted"/>
<reference evidence="3" key="1">
    <citation type="submission" date="2016-06" db="UniProtKB">
        <authorList>
            <consortium name="WormBaseParasite"/>
        </authorList>
    </citation>
    <scope>IDENTIFICATION</scope>
</reference>
<dbReference type="STRING" id="387005.A0A183HQ91"/>
<dbReference type="Proteomes" id="UP000267606">
    <property type="component" value="Unassembled WGS sequence"/>
</dbReference>
<evidence type="ECO:0000313" key="2">
    <source>
        <dbReference type="Proteomes" id="UP000267606"/>
    </source>
</evidence>
<evidence type="ECO:0000313" key="3">
    <source>
        <dbReference type="WBParaSite" id="OFLC_0000965201-mRNA-1"/>
    </source>
</evidence>
<gene>
    <name evidence="1" type="ORF">OFLC_LOCUS9652</name>
</gene>
<dbReference type="AlphaFoldDB" id="A0A183HQ91"/>
<dbReference type="WBParaSite" id="OFLC_0000965201-mRNA-1">
    <property type="protein sequence ID" value="OFLC_0000965201-mRNA-1"/>
    <property type="gene ID" value="OFLC_0000965201"/>
</dbReference>
<dbReference type="EMBL" id="UZAJ01012072">
    <property type="protein sequence ID" value="VDO62189.1"/>
    <property type="molecule type" value="Genomic_DNA"/>
</dbReference>
<evidence type="ECO:0000313" key="1">
    <source>
        <dbReference type="EMBL" id="VDO62189.1"/>
    </source>
</evidence>
<protein>
    <submittedName>
        <fullName evidence="3">FAD-binding FR-type domain-containing protein</fullName>
    </submittedName>
</protein>
<keyword evidence="2" id="KW-1185">Reference proteome</keyword>
<accession>A0A183HQ91</accession>